<evidence type="ECO:0000313" key="12">
    <source>
        <dbReference type="EMBL" id="QJG66251.1"/>
    </source>
</evidence>
<feature type="binding site" evidence="10">
    <location>
        <position position="185"/>
    </location>
    <ligand>
        <name>Zn(2+)</name>
        <dbReference type="ChEBI" id="CHEBI:29105"/>
    </ligand>
</feature>
<dbReference type="PANTHER" id="PTHR10890:SF3">
    <property type="entry name" value="CYSTEINE--TRNA LIGASE, CYTOPLASMIC"/>
    <property type="match status" value="1"/>
</dbReference>
<dbReference type="InterPro" id="IPR024909">
    <property type="entry name" value="Cys-tRNA/MSH_ligase"/>
</dbReference>
<dbReference type="SUPFAM" id="SSF47323">
    <property type="entry name" value="Anticodon-binding domain of a subclass of class I aminoacyl-tRNA synthetases"/>
    <property type="match status" value="1"/>
</dbReference>
<evidence type="ECO:0000256" key="8">
    <source>
        <dbReference type="ARBA" id="ARBA00023146"/>
    </source>
</evidence>
<evidence type="ECO:0000256" key="2">
    <source>
        <dbReference type="ARBA" id="ARBA00022598"/>
    </source>
</evidence>
<comment type="similarity">
    <text evidence="10">Belongs to the class-I aminoacyl-tRNA synthetase family.</text>
</comment>
<evidence type="ECO:0000256" key="1">
    <source>
        <dbReference type="ARBA" id="ARBA00011245"/>
    </source>
</evidence>
<feature type="binding site" evidence="10">
    <location>
        <position position="211"/>
    </location>
    <ligand>
        <name>Zn(2+)</name>
        <dbReference type="ChEBI" id="CHEBI:29105"/>
    </ligand>
</feature>
<keyword evidence="3 10" id="KW-0479">Metal-binding</keyword>
<comment type="catalytic activity">
    <reaction evidence="9 10">
        <text>tRNA(Cys) + L-cysteine + ATP = L-cysteinyl-tRNA(Cys) + AMP + diphosphate</text>
        <dbReference type="Rhea" id="RHEA:17773"/>
        <dbReference type="Rhea" id="RHEA-COMP:9661"/>
        <dbReference type="Rhea" id="RHEA-COMP:9679"/>
        <dbReference type="ChEBI" id="CHEBI:30616"/>
        <dbReference type="ChEBI" id="CHEBI:33019"/>
        <dbReference type="ChEBI" id="CHEBI:35235"/>
        <dbReference type="ChEBI" id="CHEBI:78442"/>
        <dbReference type="ChEBI" id="CHEBI:78517"/>
        <dbReference type="ChEBI" id="CHEBI:456215"/>
        <dbReference type="EC" id="6.1.1.16"/>
    </reaction>
</comment>
<feature type="binding site" evidence="10">
    <location>
        <position position="246"/>
    </location>
    <ligand>
        <name>ATP</name>
        <dbReference type="ChEBI" id="CHEBI:30616"/>
    </ligand>
</feature>
<reference evidence="12 13" key="1">
    <citation type="submission" date="2020-04" db="EMBL/GenBank/DDBJ databases">
        <title>Novel Mycoplasma species detected in Phocoena phocoena (harbor porpoise) from the USA.</title>
        <authorList>
            <person name="Volokhov D.V."/>
        </authorList>
    </citation>
    <scope>NUCLEOTIDE SEQUENCE [LARGE SCALE GENOMIC DNA]</scope>
    <source>
        <strain evidence="12 13">C264-NAS</strain>
    </source>
</reference>
<dbReference type="EMBL" id="CP051480">
    <property type="protein sequence ID" value="QJG66251.1"/>
    <property type="molecule type" value="Genomic_DNA"/>
</dbReference>
<dbReference type="GO" id="GO:0005829">
    <property type="term" value="C:cytosol"/>
    <property type="evidence" value="ECO:0007669"/>
    <property type="project" value="TreeGrafter"/>
</dbReference>
<keyword evidence="2 10" id="KW-0436">Ligase</keyword>
<evidence type="ECO:0000256" key="9">
    <source>
        <dbReference type="ARBA" id="ARBA00047398"/>
    </source>
</evidence>
<evidence type="ECO:0000256" key="6">
    <source>
        <dbReference type="ARBA" id="ARBA00022840"/>
    </source>
</evidence>
<dbReference type="Gene3D" id="1.20.120.1910">
    <property type="entry name" value="Cysteine-tRNA ligase, C-terminal anti-codon recognition domain"/>
    <property type="match status" value="1"/>
</dbReference>
<comment type="subunit">
    <text evidence="1 10">Monomer.</text>
</comment>
<evidence type="ECO:0000256" key="3">
    <source>
        <dbReference type="ARBA" id="ARBA00022723"/>
    </source>
</evidence>
<evidence type="ECO:0000256" key="10">
    <source>
        <dbReference type="HAMAP-Rule" id="MF_00041"/>
    </source>
</evidence>
<dbReference type="InterPro" id="IPR009080">
    <property type="entry name" value="tRNAsynth_Ia_anticodon-bd"/>
</dbReference>
<keyword evidence="6 10" id="KW-0067">ATP-binding</keyword>
<dbReference type="Proteomes" id="UP000501728">
    <property type="component" value="Chromosome"/>
</dbReference>
<evidence type="ECO:0000259" key="11">
    <source>
        <dbReference type="Pfam" id="PF01406"/>
    </source>
</evidence>
<dbReference type="PRINTS" id="PR00983">
    <property type="entry name" value="TRNASYNTHCYS"/>
</dbReference>
<keyword evidence="5 10" id="KW-0862">Zinc</keyword>
<dbReference type="RefSeq" id="WP_169580075.1">
    <property type="nucleotide sequence ID" value="NZ_CP051480.1"/>
</dbReference>
<dbReference type="InterPro" id="IPR014729">
    <property type="entry name" value="Rossmann-like_a/b/a_fold"/>
</dbReference>
<dbReference type="HAMAP" id="MF_00041">
    <property type="entry name" value="Cys_tRNA_synth"/>
    <property type="match status" value="1"/>
</dbReference>
<feature type="domain" description="tRNA synthetases class I catalytic" evidence="11">
    <location>
        <begin position="3"/>
        <end position="288"/>
    </location>
</feature>
<dbReference type="EC" id="6.1.1.16" evidence="10"/>
<protein>
    <recommendedName>
        <fullName evidence="10">Cysteine--tRNA ligase</fullName>
        <ecNumber evidence="10">6.1.1.16</ecNumber>
    </recommendedName>
    <alternativeName>
        <fullName evidence="10">Cysteinyl-tRNA synthetase</fullName>
        <shortName evidence="10">CysRS</shortName>
    </alternativeName>
</protein>
<feature type="binding site" evidence="10">
    <location>
        <position position="7"/>
    </location>
    <ligand>
        <name>Zn(2+)</name>
        <dbReference type="ChEBI" id="CHEBI:29105"/>
    </ligand>
</feature>
<accession>A0A858U2R9</accession>
<comment type="subcellular location">
    <subcellularLocation>
        <location evidence="10">Cytoplasm</location>
    </subcellularLocation>
</comment>
<evidence type="ECO:0000256" key="4">
    <source>
        <dbReference type="ARBA" id="ARBA00022741"/>
    </source>
</evidence>
<dbReference type="AlphaFoldDB" id="A0A858U2R9"/>
<dbReference type="SUPFAM" id="SSF52374">
    <property type="entry name" value="Nucleotidylyl transferase"/>
    <property type="match status" value="1"/>
</dbReference>
<feature type="short sequence motif" description="'KMSKS' region" evidence="10">
    <location>
        <begin position="243"/>
        <end position="247"/>
    </location>
</feature>
<evidence type="ECO:0000313" key="13">
    <source>
        <dbReference type="Proteomes" id="UP000501728"/>
    </source>
</evidence>
<evidence type="ECO:0000256" key="7">
    <source>
        <dbReference type="ARBA" id="ARBA00022917"/>
    </source>
</evidence>
<feature type="binding site" evidence="10">
    <location>
        <position position="215"/>
    </location>
    <ligand>
        <name>Zn(2+)</name>
        <dbReference type="ChEBI" id="CHEBI:29105"/>
    </ligand>
</feature>
<feature type="short sequence motif" description="'HIGH' region" evidence="10">
    <location>
        <begin position="9"/>
        <end position="19"/>
    </location>
</feature>
<name>A0A858U2R9_9MOLU</name>
<dbReference type="InterPro" id="IPR015803">
    <property type="entry name" value="Cys-tRNA-ligase"/>
</dbReference>
<dbReference type="Gene3D" id="3.40.50.620">
    <property type="entry name" value="HUPs"/>
    <property type="match status" value="1"/>
</dbReference>
<keyword evidence="13" id="KW-1185">Reference proteome</keyword>
<dbReference type="GO" id="GO:0008270">
    <property type="term" value="F:zinc ion binding"/>
    <property type="evidence" value="ECO:0007669"/>
    <property type="project" value="UniProtKB-UniRule"/>
</dbReference>
<evidence type="ECO:0000256" key="5">
    <source>
        <dbReference type="ARBA" id="ARBA00022833"/>
    </source>
</evidence>
<dbReference type="GO" id="GO:0005524">
    <property type="term" value="F:ATP binding"/>
    <property type="evidence" value="ECO:0007669"/>
    <property type="project" value="UniProtKB-UniRule"/>
</dbReference>
<keyword evidence="8 10" id="KW-0030">Aminoacyl-tRNA synthetase</keyword>
<organism evidence="12 13">
    <name type="scientific">Mycoplasma phocoeninasale</name>
    <dbReference type="NCBI Taxonomy" id="2726117"/>
    <lineage>
        <taxon>Bacteria</taxon>
        <taxon>Bacillati</taxon>
        <taxon>Mycoplasmatota</taxon>
        <taxon>Mollicutes</taxon>
        <taxon>Mycoplasmataceae</taxon>
        <taxon>Mycoplasma</taxon>
    </lineage>
</organism>
<dbReference type="InterPro" id="IPR032678">
    <property type="entry name" value="tRNA-synt_1_cat_dom"/>
</dbReference>
<keyword evidence="4 10" id="KW-0547">Nucleotide-binding</keyword>
<proteinExistence type="inferred from homology"/>
<dbReference type="GO" id="GO:0004817">
    <property type="term" value="F:cysteine-tRNA ligase activity"/>
    <property type="evidence" value="ECO:0007669"/>
    <property type="project" value="UniProtKB-UniRule"/>
</dbReference>
<dbReference type="GO" id="GO:0006423">
    <property type="term" value="P:cysteinyl-tRNA aminoacylation"/>
    <property type="evidence" value="ECO:0007669"/>
    <property type="project" value="UniProtKB-UniRule"/>
</dbReference>
<sequence>MKKIYLCGPTVYNYPHIGNLRPAMAFDIFIRAQRHLGEKIFFLQNITDIDDKIIQKAIEEKKSELEISQFYEKYYLQQYQNFNLISPDKWIRVTDSLQQMYDYIQRLIDVGAAYQVKQNVFFDVMKFKDIYGAISNQKIDSLISNENNDYGKKNPLDFALWKETNIGVKYHSIFGDGRPGWHTECSCFIDAIFGSESIDIHGGGIDLIFPHHENENIQHYALHQKPIAKQWLHFGTLNYKNQKMSKSLGNIIYPHDFLKSYDADTYRILILTTNYSKPINITDELLNSNQMQINKFKIIANKMQLENISLEYDNELVKKIINLFANLNFANGYSEWIKLTKKESDYGGFIKIATLLGFSFPALKLSDENKKLYLTWKDATKAKDYQRADAIRAKLKEKGII</sequence>
<keyword evidence="10" id="KW-0963">Cytoplasm</keyword>
<dbReference type="Pfam" id="PF01406">
    <property type="entry name" value="tRNA-synt_1e"/>
    <property type="match status" value="1"/>
</dbReference>
<dbReference type="KEGG" id="mphn:HGG64_00790"/>
<keyword evidence="7 10" id="KW-0648">Protein biosynthesis</keyword>
<dbReference type="PANTHER" id="PTHR10890">
    <property type="entry name" value="CYSTEINYL-TRNA SYNTHETASE"/>
    <property type="match status" value="1"/>
</dbReference>
<comment type="cofactor">
    <cofactor evidence="10">
        <name>Zn(2+)</name>
        <dbReference type="ChEBI" id="CHEBI:29105"/>
    </cofactor>
    <text evidence="10">Binds 1 zinc ion per subunit.</text>
</comment>
<gene>
    <name evidence="10" type="primary">cysS</name>
    <name evidence="12" type="ORF">HGG64_00790</name>
</gene>